<dbReference type="Proteomes" id="UP001165069">
    <property type="component" value="Unassembled WGS sequence"/>
</dbReference>
<evidence type="ECO:0000313" key="3">
    <source>
        <dbReference type="Proteomes" id="UP001165069"/>
    </source>
</evidence>
<evidence type="ECO:0008006" key="4">
    <source>
        <dbReference type="Google" id="ProtNLM"/>
    </source>
</evidence>
<comment type="caution">
    <text evidence="2">The sequence shown here is derived from an EMBL/GenBank/DDBJ whole genome shotgun (WGS) entry which is preliminary data.</text>
</comment>
<dbReference type="Gene3D" id="3.90.190.10">
    <property type="entry name" value="Protein tyrosine phosphatase superfamily"/>
    <property type="match status" value="1"/>
</dbReference>
<sequence length="165" mass="18343">MSRALFLLLPALVIPAQAAVPGAVEVRPGIFVLRGVPTEETCVAIGRQHITHVIDLRRDGEPNLDSEWESHRLQELKVQYLRYAIGVRPLASDFDFLRGFIRDLPTGSKVLLHCGDGNRASAVACVWLVMDKAMPIEEALRLTKDSGLQLSETEQAVRRYVAKKT</sequence>
<evidence type="ECO:0000313" key="2">
    <source>
        <dbReference type="EMBL" id="GLH72496.1"/>
    </source>
</evidence>
<keyword evidence="1" id="KW-0732">Signal</keyword>
<accession>A0ABQ5QDD7</accession>
<dbReference type="SUPFAM" id="SSF52799">
    <property type="entry name" value="(Phosphotyrosine protein) phosphatases II"/>
    <property type="match status" value="1"/>
</dbReference>
<dbReference type="RefSeq" id="WP_285571187.1">
    <property type="nucleotide sequence ID" value="NZ_BSDE01000001.1"/>
</dbReference>
<gene>
    <name evidence="2" type="ORF">GETHLI_09980</name>
</gene>
<feature type="chain" id="PRO_5046384030" description="Tyrosine specific protein phosphatases domain-containing protein" evidence="1">
    <location>
        <begin position="19"/>
        <end position="165"/>
    </location>
</feature>
<name>A0ABQ5QDD7_9BACT</name>
<keyword evidence="3" id="KW-1185">Reference proteome</keyword>
<proteinExistence type="predicted"/>
<reference evidence="2 3" key="1">
    <citation type="journal article" date="2023" name="Antonie Van Leeuwenhoek">
        <title>Mesoterricola silvestris gen. nov., sp. nov., Mesoterricola sediminis sp. nov., Geothrix oryzae sp. nov., Geothrix edaphica sp. nov., Geothrix rubra sp. nov., and Geothrix limicola sp. nov., six novel members of Acidobacteriota isolated from soils.</title>
        <authorList>
            <person name="Itoh H."/>
            <person name="Sugisawa Y."/>
            <person name="Mise K."/>
            <person name="Xu Z."/>
            <person name="Kuniyasu M."/>
            <person name="Ushijima N."/>
            <person name="Kawano K."/>
            <person name="Kobayashi E."/>
            <person name="Shiratori Y."/>
            <person name="Masuda Y."/>
            <person name="Senoo K."/>
        </authorList>
    </citation>
    <scope>NUCLEOTIDE SEQUENCE [LARGE SCALE GENOMIC DNA]</scope>
    <source>
        <strain evidence="2 3">Red804</strain>
    </source>
</reference>
<feature type="signal peptide" evidence="1">
    <location>
        <begin position="1"/>
        <end position="18"/>
    </location>
</feature>
<dbReference type="InterPro" id="IPR029021">
    <property type="entry name" value="Prot-tyrosine_phosphatase-like"/>
</dbReference>
<dbReference type="EMBL" id="BSDE01000001">
    <property type="protein sequence ID" value="GLH72496.1"/>
    <property type="molecule type" value="Genomic_DNA"/>
</dbReference>
<protein>
    <recommendedName>
        <fullName evidence="4">Tyrosine specific protein phosphatases domain-containing protein</fullName>
    </recommendedName>
</protein>
<evidence type="ECO:0000256" key="1">
    <source>
        <dbReference type="SAM" id="SignalP"/>
    </source>
</evidence>
<organism evidence="2 3">
    <name type="scientific">Geothrix limicola</name>
    <dbReference type="NCBI Taxonomy" id="2927978"/>
    <lineage>
        <taxon>Bacteria</taxon>
        <taxon>Pseudomonadati</taxon>
        <taxon>Acidobacteriota</taxon>
        <taxon>Holophagae</taxon>
        <taxon>Holophagales</taxon>
        <taxon>Holophagaceae</taxon>
        <taxon>Geothrix</taxon>
    </lineage>
</organism>